<sequence>MRDEYRICFHTFFLLFLLGSLKAGDLTFNCRQFKSVGDCEQHQNPEGQQYDVVFNGIEQLCVAQGVVCIPLDIPRKCGSRTIWSYTLISVPAGPAIVYTPIFYETYYCTGNWWSVGSCQGGLNGDCVLGCSLNQTAK</sequence>
<dbReference type="EMBL" id="HBKR01009612">
    <property type="protein sequence ID" value="CAE2293897.1"/>
    <property type="molecule type" value="Transcribed_RNA"/>
</dbReference>
<keyword evidence="1" id="KW-0732">Signal</keyword>
<evidence type="ECO:0000256" key="1">
    <source>
        <dbReference type="SAM" id="SignalP"/>
    </source>
</evidence>
<name>A0A7S4KH04_9EUKA</name>
<dbReference type="AlphaFoldDB" id="A0A7S4KH04"/>
<reference evidence="2" key="1">
    <citation type="submission" date="2021-01" db="EMBL/GenBank/DDBJ databases">
        <authorList>
            <person name="Corre E."/>
            <person name="Pelletier E."/>
            <person name="Niang G."/>
            <person name="Scheremetjew M."/>
            <person name="Finn R."/>
            <person name="Kale V."/>
            <person name="Holt S."/>
            <person name="Cochrane G."/>
            <person name="Meng A."/>
            <person name="Brown T."/>
            <person name="Cohen L."/>
        </authorList>
    </citation>
    <scope>NUCLEOTIDE SEQUENCE</scope>
    <source>
        <strain evidence="2">SoJaBio B1-5/56/2</strain>
    </source>
</reference>
<accession>A0A7S4KH04</accession>
<proteinExistence type="predicted"/>
<feature type="chain" id="PRO_5030851937" evidence="1">
    <location>
        <begin position="24"/>
        <end position="137"/>
    </location>
</feature>
<feature type="signal peptide" evidence="1">
    <location>
        <begin position="1"/>
        <end position="23"/>
    </location>
</feature>
<evidence type="ECO:0000313" key="2">
    <source>
        <dbReference type="EMBL" id="CAE2293897.1"/>
    </source>
</evidence>
<protein>
    <submittedName>
        <fullName evidence="2">Uncharacterized protein</fullName>
    </submittedName>
</protein>
<organism evidence="2">
    <name type="scientific">Paramoeba aestuarina</name>
    <dbReference type="NCBI Taxonomy" id="180227"/>
    <lineage>
        <taxon>Eukaryota</taxon>
        <taxon>Amoebozoa</taxon>
        <taxon>Discosea</taxon>
        <taxon>Flabellinia</taxon>
        <taxon>Dactylopodida</taxon>
        <taxon>Paramoebidae</taxon>
        <taxon>Paramoeba</taxon>
    </lineage>
</organism>
<gene>
    <name evidence="2" type="ORF">NAES01612_LOCUS6392</name>
</gene>